<dbReference type="AlphaFoldDB" id="A0A517LJM3"/>
<dbReference type="Proteomes" id="UP000316270">
    <property type="component" value="Chromosome 14"/>
</dbReference>
<feature type="chain" id="PRO_5021843591" description="Tyrosinase copper-binding domain-containing protein" evidence="1">
    <location>
        <begin position="18"/>
        <end position="447"/>
    </location>
</feature>
<protein>
    <recommendedName>
        <fullName evidence="4">Tyrosinase copper-binding domain-containing protein</fullName>
    </recommendedName>
</protein>
<accession>A0A517LJM3</accession>
<keyword evidence="3" id="KW-1185">Reference proteome</keyword>
<evidence type="ECO:0008006" key="4">
    <source>
        <dbReference type="Google" id="ProtNLM"/>
    </source>
</evidence>
<dbReference type="EMBL" id="CP042198">
    <property type="protein sequence ID" value="QDS75841.1"/>
    <property type="molecule type" value="Genomic_DNA"/>
</dbReference>
<evidence type="ECO:0000313" key="3">
    <source>
        <dbReference type="Proteomes" id="UP000316270"/>
    </source>
</evidence>
<sequence length="447" mass="48235">MKVTGLAALLLAEAAFANPAFDRRQFSLGGLSTVMCISGNKDTAIMGSQGNPPGSGRIAGPKEPAPVVKESKIVPGAKQVKIRTGPYKAPGMKKQNSVSKLWGMLESYYDVDIAKPCSNCNILRQVGGLEYQDGRNANIDSGLWLHHMVHFNTGPGRWDPTGVQGYYNAKTGGSCKGCVPMEGLGPSATAYTTAERRKPAGTDAWNTERYFVTGNERTPFNFYNPNLEKKSAYHLNPTDKFFYLVELMNMNDADAVVYITMTYDYTEGPLPPDWDDAKTVFLDANACGSSEVESPHDKTKFSISSPKPWSPNISGRIVDSIGHLHDGGTNIEISAGPSKLMCNSKAVYADKPEYVAKMGGMLMGTGDKVAKDHISTMNGCGTNDIANVKTVEKGQAWTTTGYYDYSKATPNEVKHKETNKTGPGEVMAISIVLVAVKPGSATAPRRT</sequence>
<name>A0A517LJM3_9PEZI</name>
<gene>
    <name evidence="2" type="ORF">FKW77_001288</name>
</gene>
<organism evidence="2 3">
    <name type="scientific">Venturia effusa</name>
    <dbReference type="NCBI Taxonomy" id="50376"/>
    <lineage>
        <taxon>Eukaryota</taxon>
        <taxon>Fungi</taxon>
        <taxon>Dikarya</taxon>
        <taxon>Ascomycota</taxon>
        <taxon>Pezizomycotina</taxon>
        <taxon>Dothideomycetes</taxon>
        <taxon>Pleosporomycetidae</taxon>
        <taxon>Venturiales</taxon>
        <taxon>Venturiaceae</taxon>
        <taxon>Venturia</taxon>
    </lineage>
</organism>
<feature type="signal peptide" evidence="1">
    <location>
        <begin position="1"/>
        <end position="17"/>
    </location>
</feature>
<proteinExistence type="predicted"/>
<keyword evidence="1" id="KW-0732">Signal</keyword>
<evidence type="ECO:0000256" key="1">
    <source>
        <dbReference type="SAM" id="SignalP"/>
    </source>
</evidence>
<evidence type="ECO:0000313" key="2">
    <source>
        <dbReference type="EMBL" id="QDS75841.1"/>
    </source>
</evidence>
<reference evidence="2 3" key="1">
    <citation type="submission" date="2019-07" db="EMBL/GenBank/DDBJ databases">
        <title>Finished genome of Venturia effusa.</title>
        <authorList>
            <person name="Young C.A."/>
            <person name="Cox M.P."/>
            <person name="Ganley A.R.D."/>
            <person name="David W.J."/>
        </authorList>
    </citation>
    <scope>NUCLEOTIDE SEQUENCE [LARGE SCALE GENOMIC DNA]</scope>
    <source>
        <strain evidence="3">albino</strain>
    </source>
</reference>
<dbReference type="OrthoDB" id="4142625at2759"/>